<name>A0AAW7DJF7_9FLAO</name>
<accession>A0AAW7DJF7</accession>
<proteinExistence type="predicted"/>
<protein>
    <recommendedName>
        <fullName evidence="3">Abortive infection protein-like C-terminal domain-containing protein</fullName>
    </recommendedName>
</protein>
<dbReference type="RefSeq" id="WP_286486154.1">
    <property type="nucleotide sequence ID" value="NZ_JACALR010000004.1"/>
</dbReference>
<organism evidence="1 2">
    <name type="scientific">Empedobacter falsenii</name>
    <dbReference type="NCBI Taxonomy" id="343874"/>
    <lineage>
        <taxon>Bacteria</taxon>
        <taxon>Pseudomonadati</taxon>
        <taxon>Bacteroidota</taxon>
        <taxon>Flavobacteriia</taxon>
        <taxon>Flavobacteriales</taxon>
        <taxon>Weeksellaceae</taxon>
        <taxon>Empedobacter</taxon>
    </lineage>
</organism>
<dbReference type="EMBL" id="JACALR010000004">
    <property type="protein sequence ID" value="MDM1551616.1"/>
    <property type="molecule type" value="Genomic_DNA"/>
</dbReference>
<dbReference type="AlphaFoldDB" id="A0AAW7DJF7"/>
<gene>
    <name evidence="1" type="ORF">HX095_10355</name>
</gene>
<reference evidence="1" key="1">
    <citation type="submission" date="2020-06" db="EMBL/GenBank/DDBJ databases">
        <authorList>
            <person name="Dong N."/>
        </authorList>
    </citation>
    <scope>NUCLEOTIDE SEQUENCE</scope>
    <source>
        <strain evidence="1">210</strain>
    </source>
</reference>
<dbReference type="Proteomes" id="UP001173578">
    <property type="component" value="Unassembled WGS sequence"/>
</dbReference>
<evidence type="ECO:0000313" key="2">
    <source>
        <dbReference type="Proteomes" id="UP001173578"/>
    </source>
</evidence>
<evidence type="ECO:0008006" key="3">
    <source>
        <dbReference type="Google" id="ProtNLM"/>
    </source>
</evidence>
<reference evidence="1" key="2">
    <citation type="journal article" date="2022" name="Sci. Total Environ.">
        <title>Prevalence, transmission, and molecular epidemiology of tet(X)-positive bacteria among humans, animals, and environmental niches in China: An epidemiological, and genomic-based study.</title>
        <authorList>
            <person name="Dong N."/>
            <person name="Zeng Y."/>
            <person name="Cai C."/>
            <person name="Sun C."/>
            <person name="Lu J."/>
            <person name="Liu C."/>
            <person name="Zhou H."/>
            <person name="Sun Q."/>
            <person name="Shu L."/>
            <person name="Wang H."/>
            <person name="Wang Y."/>
            <person name="Wang S."/>
            <person name="Wu C."/>
            <person name="Chan E.W."/>
            <person name="Chen G."/>
            <person name="Shen Z."/>
            <person name="Chen S."/>
            <person name="Zhang R."/>
        </authorList>
    </citation>
    <scope>NUCLEOTIDE SEQUENCE</scope>
    <source>
        <strain evidence="1">210</strain>
    </source>
</reference>
<comment type="caution">
    <text evidence="1">The sequence shown here is derived from an EMBL/GenBank/DDBJ whole genome shotgun (WGS) entry which is preliminary data.</text>
</comment>
<sequence length="114" mass="12846">METAIELFSNKTNPDYRNSIKESISAVESICIIITEDPKVTLGQALKKLEEKGIIINKALKSGFSNLYGYTSEGDGIRHGLMEESNLNQEDARYMLVTCSAFINYLIEKYNKTQ</sequence>
<evidence type="ECO:0000313" key="1">
    <source>
        <dbReference type="EMBL" id="MDM1551616.1"/>
    </source>
</evidence>